<keyword evidence="8" id="KW-1185">Reference proteome</keyword>
<evidence type="ECO:0000256" key="3">
    <source>
        <dbReference type="SAM" id="MobiDB-lite"/>
    </source>
</evidence>
<comment type="subcellular location">
    <subcellularLocation>
        <location evidence="1">Cell envelope</location>
    </subcellularLocation>
</comment>
<comment type="caution">
    <text evidence="7">The sequence shown here is derived from an EMBL/GenBank/DDBJ whole genome shotgun (WGS) entry which is preliminary data.</text>
</comment>
<feature type="domain" description="CusB-like beta-barrel" evidence="5">
    <location>
        <begin position="444"/>
        <end position="517"/>
    </location>
</feature>
<feature type="signal peptide" evidence="4">
    <location>
        <begin position="1"/>
        <end position="31"/>
    </location>
</feature>
<dbReference type="EMBL" id="BAAAHP010000117">
    <property type="protein sequence ID" value="GAA0944666.1"/>
    <property type="molecule type" value="Genomic_DNA"/>
</dbReference>
<evidence type="ECO:0000256" key="1">
    <source>
        <dbReference type="ARBA" id="ARBA00004196"/>
    </source>
</evidence>
<keyword evidence="4" id="KW-0732">Signal</keyword>
<dbReference type="InterPro" id="IPR058792">
    <property type="entry name" value="Beta-barrel_RND_2"/>
</dbReference>
<dbReference type="PROSITE" id="PS51257">
    <property type="entry name" value="PROKAR_LIPOPROTEIN"/>
    <property type="match status" value="1"/>
</dbReference>
<dbReference type="InterPro" id="IPR058627">
    <property type="entry name" value="MdtA-like_C"/>
</dbReference>
<evidence type="ECO:0000259" key="6">
    <source>
        <dbReference type="Pfam" id="PF25967"/>
    </source>
</evidence>
<sequence>MQQMNRRRVPTGRLRRIGAAGCGALAVLLVASCTSEEPGMPTTATVQRAAVTSGVSATGSMTAATQQNMGFPNGGQLTNVFVKVGDRVEPGQVLATIDDFALRQALNQQQGLLASQQAALDRLINSPVASGAQDSLSAAQEILDKTRKQADEALDAAEQEIDNAKRKLDIDKKALDKAEDKLEADKRACGDDDDSPSTNSLNDSGSANRSGGSGSDGSGTGSNGSTGSRGSEGARDDDDDDDEDGSTTNSSYGMGSSSRPLVSLSSPAATNQAACSAIPADKQAVVQAKQQVVISQNNVRTAEKQRDNQRASGELSIANAEQGVVNARNNADSAKSDRPFDIEEQRGSVVSQQAAVAAAQRDLDNATLISPVAATVSAVNGVVGEYLAPSSGTSALAPGSQAGIPGVDSASPAQAAAGVAANPARPGGTQFLVLDNIDAFQVVVPFNEADAASIVPNQKVNVSVDAVPDVTLEGTVLSVAPTGTAISGVVTYYATIVVQKSDPRLKDGQTVRATVVTEELDNVLTVPSAAVRQENGRPTVTTVDADGTQRSVPFEAGKVGADRTQVLSGLREGQQVLLPAAR</sequence>
<dbReference type="Gene3D" id="2.40.50.100">
    <property type="match status" value="1"/>
</dbReference>
<organism evidence="7 8">
    <name type="scientific">Pseudonocardia zijingensis</name>
    <dbReference type="NCBI Taxonomy" id="153376"/>
    <lineage>
        <taxon>Bacteria</taxon>
        <taxon>Bacillati</taxon>
        <taxon>Actinomycetota</taxon>
        <taxon>Actinomycetes</taxon>
        <taxon>Pseudonocardiales</taxon>
        <taxon>Pseudonocardiaceae</taxon>
        <taxon>Pseudonocardia</taxon>
    </lineage>
</organism>
<dbReference type="PANTHER" id="PTHR32347:SF14">
    <property type="entry name" value="EFFLUX SYSTEM COMPONENT YKNX-RELATED"/>
    <property type="match status" value="1"/>
</dbReference>
<feature type="region of interest" description="Disordered" evidence="3">
    <location>
        <begin position="299"/>
        <end position="336"/>
    </location>
</feature>
<feature type="chain" id="PRO_5046099166" description="HlyD family secretion protein" evidence="4">
    <location>
        <begin position="32"/>
        <end position="582"/>
    </location>
</feature>
<dbReference type="InterPro" id="IPR050465">
    <property type="entry name" value="UPF0194_transport"/>
</dbReference>
<evidence type="ECO:0000256" key="4">
    <source>
        <dbReference type="SAM" id="SignalP"/>
    </source>
</evidence>
<dbReference type="PANTHER" id="PTHR32347">
    <property type="entry name" value="EFFLUX SYSTEM COMPONENT YKNX-RELATED"/>
    <property type="match status" value="1"/>
</dbReference>
<feature type="domain" description="Multidrug resistance protein MdtA-like C-terminal permuted SH3" evidence="6">
    <location>
        <begin position="522"/>
        <end position="577"/>
    </location>
</feature>
<evidence type="ECO:0000313" key="8">
    <source>
        <dbReference type="Proteomes" id="UP001499967"/>
    </source>
</evidence>
<feature type="region of interest" description="Disordered" evidence="3">
    <location>
        <begin position="183"/>
        <end position="265"/>
    </location>
</feature>
<dbReference type="Gene3D" id="1.10.287.470">
    <property type="entry name" value="Helix hairpin bin"/>
    <property type="match status" value="1"/>
</dbReference>
<dbReference type="Gene3D" id="2.40.30.170">
    <property type="match status" value="1"/>
</dbReference>
<accession>A0ABP4B1K5</accession>
<dbReference type="Proteomes" id="UP001499967">
    <property type="component" value="Unassembled WGS sequence"/>
</dbReference>
<evidence type="ECO:0000259" key="5">
    <source>
        <dbReference type="Pfam" id="PF25954"/>
    </source>
</evidence>
<evidence type="ECO:0008006" key="9">
    <source>
        <dbReference type="Google" id="ProtNLM"/>
    </source>
</evidence>
<proteinExistence type="predicted"/>
<protein>
    <recommendedName>
        <fullName evidence="9">HlyD family secretion protein</fullName>
    </recommendedName>
</protein>
<name>A0ABP4B1K5_9PSEU</name>
<gene>
    <name evidence="7" type="ORF">GCM10009559_42280</name>
</gene>
<evidence type="ECO:0000313" key="7">
    <source>
        <dbReference type="EMBL" id="GAA0944666.1"/>
    </source>
</evidence>
<evidence type="ECO:0000256" key="2">
    <source>
        <dbReference type="ARBA" id="ARBA00023054"/>
    </source>
</evidence>
<feature type="compositionally biased region" description="Acidic residues" evidence="3">
    <location>
        <begin position="235"/>
        <end position="245"/>
    </location>
</feature>
<feature type="compositionally biased region" description="Gly residues" evidence="3">
    <location>
        <begin position="211"/>
        <end position="224"/>
    </location>
</feature>
<keyword evidence="2" id="KW-0175">Coiled coil</keyword>
<dbReference type="SUPFAM" id="SSF111369">
    <property type="entry name" value="HlyD-like secretion proteins"/>
    <property type="match status" value="1"/>
</dbReference>
<dbReference type="Gene3D" id="2.40.420.20">
    <property type="match status" value="1"/>
</dbReference>
<feature type="compositionally biased region" description="Polar residues" evidence="3">
    <location>
        <begin position="246"/>
        <end position="255"/>
    </location>
</feature>
<reference evidence="8" key="1">
    <citation type="journal article" date="2019" name="Int. J. Syst. Evol. Microbiol.">
        <title>The Global Catalogue of Microorganisms (GCM) 10K type strain sequencing project: providing services to taxonomists for standard genome sequencing and annotation.</title>
        <authorList>
            <consortium name="The Broad Institute Genomics Platform"/>
            <consortium name="The Broad Institute Genome Sequencing Center for Infectious Disease"/>
            <person name="Wu L."/>
            <person name="Ma J."/>
        </authorList>
    </citation>
    <scope>NUCLEOTIDE SEQUENCE [LARGE SCALE GENOMIC DNA]</scope>
    <source>
        <strain evidence="8">JCM 11117</strain>
    </source>
</reference>
<dbReference type="Pfam" id="PF25954">
    <property type="entry name" value="Beta-barrel_RND_2"/>
    <property type="match status" value="1"/>
</dbReference>
<dbReference type="Pfam" id="PF25967">
    <property type="entry name" value="RND-MFP_C"/>
    <property type="match status" value="1"/>
</dbReference>
<feature type="compositionally biased region" description="Low complexity" evidence="3">
    <location>
        <begin position="256"/>
        <end position="265"/>
    </location>
</feature>